<gene>
    <name evidence="3" type="ORF">LAQU0_S07e05160g</name>
</gene>
<evidence type="ECO:0000313" key="4">
    <source>
        <dbReference type="Proteomes" id="UP000236544"/>
    </source>
</evidence>
<feature type="region of interest" description="Disordered" evidence="1">
    <location>
        <begin position="122"/>
        <end position="144"/>
    </location>
</feature>
<feature type="compositionally biased region" description="Low complexity" evidence="1">
    <location>
        <begin position="123"/>
        <end position="140"/>
    </location>
</feature>
<dbReference type="InterPro" id="IPR000195">
    <property type="entry name" value="Rab-GAP-TBC_dom"/>
</dbReference>
<feature type="domain" description="Rab-GAP TBC" evidence="2">
    <location>
        <begin position="47"/>
        <end position="358"/>
    </location>
</feature>
<dbReference type="OrthoDB" id="27140at2759"/>
<name>A0A0P1KTK4_9SACH</name>
<reference evidence="4" key="1">
    <citation type="submission" date="2015-10" db="EMBL/GenBank/DDBJ databases">
        <authorList>
            <person name="Devillers H."/>
        </authorList>
    </citation>
    <scope>NUCLEOTIDE SEQUENCE [LARGE SCALE GENOMIC DNA]</scope>
</reference>
<dbReference type="SMART" id="SM00164">
    <property type="entry name" value="TBC"/>
    <property type="match status" value="1"/>
</dbReference>
<dbReference type="EMBL" id="LN890573">
    <property type="protein sequence ID" value="CUS23005.1"/>
    <property type="molecule type" value="Genomic_DNA"/>
</dbReference>
<dbReference type="AlphaFoldDB" id="A0A0P1KTK4"/>
<evidence type="ECO:0000259" key="2">
    <source>
        <dbReference type="SMART" id="SM00164"/>
    </source>
</evidence>
<keyword evidence="4" id="KW-1185">Reference proteome</keyword>
<dbReference type="InterPro" id="IPR035969">
    <property type="entry name" value="Rab-GAP_TBC_sf"/>
</dbReference>
<proteinExistence type="predicted"/>
<evidence type="ECO:0000256" key="1">
    <source>
        <dbReference type="SAM" id="MobiDB-lite"/>
    </source>
</evidence>
<protein>
    <submittedName>
        <fullName evidence="3">LAQU0S07e05160g1_1</fullName>
    </submittedName>
</protein>
<dbReference type="Proteomes" id="UP000236544">
    <property type="component" value="Unassembled WGS sequence"/>
</dbReference>
<organism evidence="3 4">
    <name type="scientific">Lachancea quebecensis</name>
    <dbReference type="NCBI Taxonomy" id="1654605"/>
    <lineage>
        <taxon>Eukaryota</taxon>
        <taxon>Fungi</taxon>
        <taxon>Dikarya</taxon>
        <taxon>Ascomycota</taxon>
        <taxon>Saccharomycotina</taxon>
        <taxon>Saccharomycetes</taxon>
        <taxon>Saccharomycetales</taxon>
        <taxon>Saccharomycetaceae</taxon>
        <taxon>Lachancea</taxon>
    </lineage>
</organism>
<feature type="region of interest" description="Disordered" evidence="1">
    <location>
        <begin position="502"/>
        <end position="527"/>
    </location>
</feature>
<accession>A0A0P1KTK4</accession>
<dbReference type="SUPFAM" id="SSF47923">
    <property type="entry name" value="Ypt/Rab-GAP domain of gyp1p"/>
    <property type="match status" value="1"/>
</dbReference>
<evidence type="ECO:0000313" key="3">
    <source>
        <dbReference type="EMBL" id="CUS23005.1"/>
    </source>
</evidence>
<sequence>MTDRKTLVHSHLHWRNVKRKHWQKELVAKVVELVKVGDHDALALVARTAGIPPQLRKHVWPVLLKFHPMVISPNIMSNTLVWDSQHQKWRYHPETRSENEIRDQMAHDLGKYFYKRTSASKRSQSAGAAGPATAPGSDSSPLPPEQQQVVAVLQQCIFKFLRKWAQFFKYESGLAWIALALAEWCPLDGSDNVLPGKRHGAPVNLYHEYFLPQEIRDQLPSESEFAFDELFERLVLVILHSPDIPKAERLARAESEMTSVLQYYPVISGGDLSFQCQLFFKVFSVILPELYQPVSDEETLRPSKKTNWMYWWFKCSGARVFHKQDRARIWDTLLGWRPHPRSLNFYLNYNAKLFDHLYSTRTSSALDSEFFHKICKYGHDAFWFPDLDALNLGSQDLKCDFQVLSELVRRNKYGNSDDELEITPKNSAAVGSKIKKGVEIPFSLLDPHVQLIFIYMAILQQHEFKLLEFEEAEISEFFNNVPSLSRADDHNYRKLFEEEVESRSVSSSETEPEDVSKRPTSSASTPHMLIEVGDDDKASKSFDDLYNLAGDIWRKWIWKELEDNAGA</sequence>
<dbReference type="Gene3D" id="1.10.472.80">
    <property type="entry name" value="Ypt/Rab-GAP domain of gyp1p, domain 3"/>
    <property type="match status" value="1"/>
</dbReference>